<gene>
    <name evidence="3" type="primary">rsbU_1</name>
    <name evidence="3" type="ORF">Pla8534_01490</name>
</gene>
<dbReference type="EC" id="3.1.3.3" evidence="3"/>
<dbReference type="SMART" id="SM00331">
    <property type="entry name" value="PP2C_SIG"/>
    <property type="match status" value="1"/>
</dbReference>
<keyword evidence="1 3" id="KW-0378">Hydrolase</keyword>
<reference evidence="3 4" key="1">
    <citation type="submission" date="2019-02" db="EMBL/GenBank/DDBJ databases">
        <title>Deep-cultivation of Planctomycetes and their phenomic and genomic characterization uncovers novel biology.</title>
        <authorList>
            <person name="Wiegand S."/>
            <person name="Jogler M."/>
            <person name="Boedeker C."/>
            <person name="Pinto D."/>
            <person name="Vollmers J."/>
            <person name="Rivas-Marin E."/>
            <person name="Kohn T."/>
            <person name="Peeters S.H."/>
            <person name="Heuer A."/>
            <person name="Rast P."/>
            <person name="Oberbeckmann S."/>
            <person name="Bunk B."/>
            <person name="Jeske O."/>
            <person name="Meyerdierks A."/>
            <person name="Storesund J.E."/>
            <person name="Kallscheuer N."/>
            <person name="Luecker S."/>
            <person name="Lage O.M."/>
            <person name="Pohl T."/>
            <person name="Merkel B.J."/>
            <person name="Hornburger P."/>
            <person name="Mueller R.-W."/>
            <person name="Bruemmer F."/>
            <person name="Labrenz M."/>
            <person name="Spormann A.M."/>
            <person name="Op den Camp H."/>
            <person name="Overmann J."/>
            <person name="Amann R."/>
            <person name="Jetten M.S.M."/>
            <person name="Mascher T."/>
            <person name="Medema M.H."/>
            <person name="Devos D.P."/>
            <person name="Kaster A.-K."/>
            <person name="Ovreas L."/>
            <person name="Rohde M."/>
            <person name="Galperin M.Y."/>
            <person name="Jogler C."/>
        </authorList>
    </citation>
    <scope>NUCLEOTIDE SEQUENCE [LARGE SCALE GENOMIC DNA]</scope>
    <source>
        <strain evidence="3 4">Pla85_3_4</strain>
    </source>
</reference>
<organism evidence="3 4">
    <name type="scientific">Lignipirellula cremea</name>
    <dbReference type="NCBI Taxonomy" id="2528010"/>
    <lineage>
        <taxon>Bacteria</taxon>
        <taxon>Pseudomonadati</taxon>
        <taxon>Planctomycetota</taxon>
        <taxon>Planctomycetia</taxon>
        <taxon>Pirellulales</taxon>
        <taxon>Pirellulaceae</taxon>
        <taxon>Lignipirellula</taxon>
    </lineage>
</organism>
<proteinExistence type="predicted"/>
<dbReference type="PANTHER" id="PTHR43156:SF2">
    <property type="entry name" value="STAGE II SPORULATION PROTEIN E"/>
    <property type="match status" value="1"/>
</dbReference>
<accession>A0A518DKN9</accession>
<dbReference type="InterPro" id="IPR052016">
    <property type="entry name" value="Bact_Sigma-Reg"/>
</dbReference>
<dbReference type="RefSeq" id="WP_145048321.1">
    <property type="nucleotide sequence ID" value="NZ_CP036433.1"/>
</dbReference>
<dbReference type="EMBL" id="CP036433">
    <property type="protein sequence ID" value="QDU92401.1"/>
    <property type="molecule type" value="Genomic_DNA"/>
</dbReference>
<evidence type="ECO:0000313" key="4">
    <source>
        <dbReference type="Proteomes" id="UP000317648"/>
    </source>
</evidence>
<evidence type="ECO:0000256" key="1">
    <source>
        <dbReference type="ARBA" id="ARBA00022801"/>
    </source>
</evidence>
<evidence type="ECO:0000259" key="2">
    <source>
        <dbReference type="SMART" id="SM00331"/>
    </source>
</evidence>
<dbReference type="InterPro" id="IPR036457">
    <property type="entry name" value="PPM-type-like_dom_sf"/>
</dbReference>
<dbReference type="GO" id="GO:0016791">
    <property type="term" value="F:phosphatase activity"/>
    <property type="evidence" value="ECO:0007669"/>
    <property type="project" value="TreeGrafter"/>
</dbReference>
<evidence type="ECO:0000313" key="3">
    <source>
        <dbReference type="EMBL" id="QDU92401.1"/>
    </source>
</evidence>
<dbReference type="SUPFAM" id="SSF81606">
    <property type="entry name" value="PP2C-like"/>
    <property type="match status" value="1"/>
</dbReference>
<dbReference type="AlphaFoldDB" id="A0A518DKN9"/>
<dbReference type="OrthoDB" id="9811749at2"/>
<keyword evidence="4" id="KW-1185">Reference proteome</keyword>
<protein>
    <submittedName>
        <fullName evidence="3">Phosphoserine phosphatase RsbU</fullName>
        <ecNumber evidence="3">3.1.3.3</ecNumber>
    </submittedName>
</protein>
<dbReference type="KEGG" id="lcre:Pla8534_01490"/>
<dbReference type="Pfam" id="PF07228">
    <property type="entry name" value="SpoIIE"/>
    <property type="match status" value="1"/>
</dbReference>
<dbReference type="Proteomes" id="UP000317648">
    <property type="component" value="Chromosome"/>
</dbReference>
<name>A0A518DKN9_9BACT</name>
<feature type="domain" description="PPM-type phosphatase" evidence="2">
    <location>
        <begin position="37"/>
        <end position="261"/>
    </location>
</feature>
<dbReference type="InterPro" id="IPR001932">
    <property type="entry name" value="PPM-type_phosphatase-like_dom"/>
</dbReference>
<dbReference type="Gene3D" id="3.60.40.10">
    <property type="entry name" value="PPM-type phosphatase domain"/>
    <property type="match status" value="1"/>
</dbReference>
<sequence length="289" mass="31462">MTGSLDTSPIPAPEQMRCMEVWGGNQGVEQYFQMPGLDVWLYSRPCDNAASGGDVYYLSSCVSGRISRLLLADVSGHGVAVSQCALGLRDLMRRYVNHVSQARFVAEMNEEFGRLNHDDNFATALVGTFFASTNSFQLSAAGHPQPLLFRQPSATWEVCEDAHDAATASRLRDIPLGVAGGVEYSQTKLSLAPGDMVLAYTDGLTETRVANDQLLGTAGLLKLVESLKVAPERLLFTLLSALREQSAATVGDDLTLLLARANGSRVPLRNNLLAPFRLLRRARDATRFR</sequence>
<dbReference type="PANTHER" id="PTHR43156">
    <property type="entry name" value="STAGE II SPORULATION PROTEIN E-RELATED"/>
    <property type="match status" value="1"/>
</dbReference>